<proteinExistence type="predicted"/>
<dbReference type="Pfam" id="PF10184">
    <property type="entry name" value="DUF2358"/>
    <property type="match status" value="1"/>
</dbReference>
<dbReference type="eggNOG" id="ENOG502QVX3">
    <property type="taxonomic scope" value="Eukaryota"/>
</dbReference>
<dbReference type="OrthoDB" id="348976at2759"/>
<dbReference type="InterPro" id="IPR032710">
    <property type="entry name" value="NTF2-like_dom_sf"/>
</dbReference>
<dbReference type="AlphaFoldDB" id="D7FQE3"/>
<feature type="chain" id="PRO_5003095337" description="SnoaL-like domain-containing protein" evidence="1">
    <location>
        <begin position="20"/>
        <end position="252"/>
    </location>
</feature>
<gene>
    <name evidence="2" type="ORF">Esi_0002_0309</name>
</gene>
<dbReference type="Gene3D" id="3.10.450.50">
    <property type="match status" value="1"/>
</dbReference>
<dbReference type="PANTHER" id="PTHR34123">
    <property type="entry name" value="OS04G0578200 PROTEIN"/>
    <property type="match status" value="1"/>
</dbReference>
<reference evidence="2 3" key="1">
    <citation type="journal article" date="2010" name="Nature">
        <title>The Ectocarpus genome and the independent evolution of multicellularity in brown algae.</title>
        <authorList>
            <person name="Cock J.M."/>
            <person name="Sterck L."/>
            <person name="Rouze P."/>
            <person name="Scornet D."/>
            <person name="Allen A.E."/>
            <person name="Amoutzias G."/>
            <person name="Anthouard V."/>
            <person name="Artiguenave F."/>
            <person name="Aury J.M."/>
            <person name="Badger J.H."/>
            <person name="Beszteri B."/>
            <person name="Billiau K."/>
            <person name="Bonnet E."/>
            <person name="Bothwell J.H."/>
            <person name="Bowler C."/>
            <person name="Boyen C."/>
            <person name="Brownlee C."/>
            <person name="Carrano C.J."/>
            <person name="Charrier B."/>
            <person name="Cho G.Y."/>
            <person name="Coelho S.M."/>
            <person name="Collen J."/>
            <person name="Corre E."/>
            <person name="Da Silva C."/>
            <person name="Delage L."/>
            <person name="Delaroque N."/>
            <person name="Dittami S.M."/>
            <person name="Doulbeau S."/>
            <person name="Elias M."/>
            <person name="Farnham G."/>
            <person name="Gachon C.M."/>
            <person name="Gschloessl B."/>
            <person name="Heesch S."/>
            <person name="Jabbari K."/>
            <person name="Jubin C."/>
            <person name="Kawai H."/>
            <person name="Kimura K."/>
            <person name="Kloareg B."/>
            <person name="Kupper F.C."/>
            <person name="Lang D."/>
            <person name="Le Bail A."/>
            <person name="Leblanc C."/>
            <person name="Lerouge P."/>
            <person name="Lohr M."/>
            <person name="Lopez P.J."/>
            <person name="Martens C."/>
            <person name="Maumus F."/>
            <person name="Michel G."/>
            <person name="Miranda-Saavedra D."/>
            <person name="Morales J."/>
            <person name="Moreau H."/>
            <person name="Motomura T."/>
            <person name="Nagasato C."/>
            <person name="Napoli C.A."/>
            <person name="Nelson D.R."/>
            <person name="Nyvall-Collen P."/>
            <person name="Peters A.F."/>
            <person name="Pommier C."/>
            <person name="Potin P."/>
            <person name="Poulain J."/>
            <person name="Quesneville H."/>
            <person name="Read B."/>
            <person name="Rensing S.A."/>
            <person name="Ritter A."/>
            <person name="Rousvoal S."/>
            <person name="Samanta M."/>
            <person name="Samson G."/>
            <person name="Schroeder D.C."/>
            <person name="Segurens B."/>
            <person name="Strittmatter M."/>
            <person name="Tonon T."/>
            <person name="Tregear J.W."/>
            <person name="Valentin K."/>
            <person name="von Dassow P."/>
            <person name="Yamagishi T."/>
            <person name="Van de Peer Y."/>
            <person name="Wincker P."/>
        </authorList>
    </citation>
    <scope>NUCLEOTIDE SEQUENCE [LARGE SCALE GENOMIC DNA]</scope>
    <source>
        <strain evidence="3">Ec32 / CCAP1310/4</strain>
    </source>
</reference>
<keyword evidence="1" id="KW-0732">Signal</keyword>
<dbReference type="Proteomes" id="UP000002630">
    <property type="component" value="Linkage Group LG02"/>
</dbReference>
<protein>
    <recommendedName>
        <fullName evidence="4">SnoaL-like domain-containing protein</fullName>
    </recommendedName>
</protein>
<evidence type="ECO:0000256" key="1">
    <source>
        <dbReference type="SAM" id="SignalP"/>
    </source>
</evidence>
<feature type="signal peptide" evidence="1">
    <location>
        <begin position="1"/>
        <end position="19"/>
    </location>
</feature>
<sequence>MATWGYLLVGVSVLAQIEAFVISSGRAPPAHHVLRAPGYHDLGQRMTGRAAQVRMAARESDEMGDGTDIKPTSEDPSLGVKAAWYGSELFGNIIGLGKKKEPEEASSSTAEPISRADAVARLKTDFDRFYFVTGQMDLDLYEPECVFADPFVAFEGRDRFKNNLDNLGSLMQDVSLDVTSWEEAEASIKTKWRFRCVLGLPWKPTLAAAGGTEFFFNQESGRIERHVESWEIEPIDALKQLIRPGRKKSSGS</sequence>
<dbReference type="PANTHER" id="PTHR34123:SF1">
    <property type="entry name" value="OS04G0578200 PROTEIN"/>
    <property type="match status" value="1"/>
</dbReference>
<evidence type="ECO:0008006" key="4">
    <source>
        <dbReference type="Google" id="ProtNLM"/>
    </source>
</evidence>
<name>D7FQE3_ECTSI</name>
<dbReference type="EMBL" id="FN648375">
    <property type="protein sequence ID" value="CBJ48475.1"/>
    <property type="molecule type" value="Genomic_DNA"/>
</dbReference>
<dbReference type="InterPro" id="IPR018790">
    <property type="entry name" value="DUF2358"/>
</dbReference>
<evidence type="ECO:0000313" key="2">
    <source>
        <dbReference type="EMBL" id="CBJ48475.1"/>
    </source>
</evidence>
<dbReference type="SUPFAM" id="SSF54427">
    <property type="entry name" value="NTF2-like"/>
    <property type="match status" value="1"/>
</dbReference>
<organism evidence="2 3">
    <name type="scientific">Ectocarpus siliculosus</name>
    <name type="common">Brown alga</name>
    <name type="synonym">Conferva siliculosa</name>
    <dbReference type="NCBI Taxonomy" id="2880"/>
    <lineage>
        <taxon>Eukaryota</taxon>
        <taxon>Sar</taxon>
        <taxon>Stramenopiles</taxon>
        <taxon>Ochrophyta</taxon>
        <taxon>PX clade</taxon>
        <taxon>Phaeophyceae</taxon>
        <taxon>Ectocarpales</taxon>
        <taxon>Ectocarpaceae</taxon>
        <taxon>Ectocarpus</taxon>
    </lineage>
</organism>
<dbReference type="EMBL" id="FN649727">
    <property type="protein sequence ID" value="CBJ48475.1"/>
    <property type="molecule type" value="Genomic_DNA"/>
</dbReference>
<dbReference type="STRING" id="2880.D7FQE3"/>
<dbReference type="InParanoid" id="D7FQE3"/>
<evidence type="ECO:0000313" key="3">
    <source>
        <dbReference type="Proteomes" id="UP000002630"/>
    </source>
</evidence>
<keyword evidence="3" id="KW-1185">Reference proteome</keyword>
<accession>D7FQE3</accession>
<dbReference type="OMA" id="AWYGSEF"/>